<dbReference type="Pfam" id="PF06969">
    <property type="entry name" value="HemN_C"/>
    <property type="match status" value="1"/>
</dbReference>
<gene>
    <name evidence="5" type="primary">hemW</name>
    <name evidence="5" type="ORF">EI684_22380</name>
</gene>
<dbReference type="SFLD" id="SFLDF00562">
    <property type="entry name" value="HemN-like__clustered_with_heat"/>
    <property type="match status" value="1"/>
</dbReference>
<reference evidence="5 6" key="1">
    <citation type="submission" date="2018-12" db="EMBL/GenBank/DDBJ databases">
        <title>Genome Sequence of Candidatus Viridilinea halotolerans isolated from saline sulfide-rich spring.</title>
        <authorList>
            <person name="Grouzdev D.S."/>
            <person name="Burganskaya E.I."/>
            <person name="Krutkina M.S."/>
            <person name="Sukhacheva M.V."/>
            <person name="Gorlenko V.M."/>
        </authorList>
    </citation>
    <scope>NUCLEOTIDE SEQUENCE [LARGE SCALE GENOMIC DNA]</scope>
    <source>
        <strain evidence="5">Chok-6</strain>
    </source>
</reference>
<keyword evidence="3" id="KW-0004">4Fe-4S</keyword>
<comment type="subcellular location">
    <subcellularLocation>
        <location evidence="3">Cytoplasm</location>
    </subcellularLocation>
</comment>
<dbReference type="CDD" id="cd01335">
    <property type="entry name" value="Radical_SAM"/>
    <property type="match status" value="1"/>
</dbReference>
<dbReference type="GO" id="GO:0046872">
    <property type="term" value="F:metal ion binding"/>
    <property type="evidence" value="ECO:0007669"/>
    <property type="project" value="UniProtKB-UniRule"/>
</dbReference>
<keyword evidence="3" id="KW-0411">Iron-sulfur</keyword>
<evidence type="ECO:0000259" key="4">
    <source>
        <dbReference type="PROSITE" id="PS51918"/>
    </source>
</evidence>
<dbReference type="PANTHER" id="PTHR13932:SF5">
    <property type="entry name" value="RADICAL S-ADENOSYL METHIONINE DOMAIN-CONTAINING PROTEIN 1, MITOCHONDRIAL"/>
    <property type="match status" value="1"/>
</dbReference>
<dbReference type="InterPro" id="IPR007197">
    <property type="entry name" value="rSAM"/>
</dbReference>
<evidence type="ECO:0000313" key="6">
    <source>
        <dbReference type="Proteomes" id="UP000280307"/>
    </source>
</evidence>
<dbReference type="Gene3D" id="3.30.750.200">
    <property type="match status" value="1"/>
</dbReference>
<proteinExistence type="inferred from homology"/>
<dbReference type="SFLD" id="SFLDG01065">
    <property type="entry name" value="anaerobic_coproporphyrinogen-I"/>
    <property type="match status" value="1"/>
</dbReference>
<comment type="caution">
    <text evidence="5">The sequence shown here is derived from an EMBL/GenBank/DDBJ whole genome shotgun (WGS) entry which is preliminary data.</text>
</comment>
<dbReference type="PANTHER" id="PTHR13932">
    <property type="entry name" value="COPROPORPHYRINIGEN III OXIDASE"/>
    <property type="match status" value="1"/>
</dbReference>
<evidence type="ECO:0000256" key="3">
    <source>
        <dbReference type="RuleBase" id="RU364116"/>
    </source>
</evidence>
<dbReference type="SUPFAM" id="SSF102114">
    <property type="entry name" value="Radical SAM enzymes"/>
    <property type="match status" value="1"/>
</dbReference>
<dbReference type="SMART" id="SM00729">
    <property type="entry name" value="Elp3"/>
    <property type="match status" value="1"/>
</dbReference>
<accession>A0A426TQU1</accession>
<dbReference type="Pfam" id="PF04055">
    <property type="entry name" value="Radical_SAM"/>
    <property type="match status" value="1"/>
</dbReference>
<evidence type="ECO:0000256" key="1">
    <source>
        <dbReference type="ARBA" id="ARBA00006100"/>
    </source>
</evidence>
<evidence type="ECO:0000256" key="2">
    <source>
        <dbReference type="ARBA" id="ARBA00017228"/>
    </source>
</evidence>
<dbReference type="InterPro" id="IPR004559">
    <property type="entry name" value="HemW-like"/>
</dbReference>
<keyword evidence="3" id="KW-0349">Heme</keyword>
<dbReference type="NCBIfam" id="TIGR00539">
    <property type="entry name" value="hemN_rel"/>
    <property type="match status" value="1"/>
</dbReference>
<organism evidence="5 6">
    <name type="scientific">Candidatus Viridilinea halotolerans</name>
    <dbReference type="NCBI Taxonomy" id="2491704"/>
    <lineage>
        <taxon>Bacteria</taxon>
        <taxon>Bacillati</taxon>
        <taxon>Chloroflexota</taxon>
        <taxon>Chloroflexia</taxon>
        <taxon>Chloroflexales</taxon>
        <taxon>Chloroflexineae</taxon>
        <taxon>Oscillochloridaceae</taxon>
        <taxon>Candidatus Viridilinea</taxon>
    </lineage>
</organism>
<protein>
    <recommendedName>
        <fullName evidence="2 3">Heme chaperone HemW</fullName>
    </recommendedName>
</protein>
<comment type="function">
    <text evidence="3">Probably acts as a heme chaperone, transferring heme to an unknown acceptor. Binds one molecule of heme per monomer, possibly covalently. Binds 1 [4Fe-4S] cluster. The cluster is coordinated with 3 cysteines and an exchangeable S-adenosyl-L-methionine.</text>
</comment>
<feature type="domain" description="Radical SAM core" evidence="4">
    <location>
        <begin position="1"/>
        <end position="240"/>
    </location>
</feature>
<keyword evidence="3" id="KW-0143">Chaperone</keyword>
<dbReference type="GO" id="GO:0005737">
    <property type="term" value="C:cytoplasm"/>
    <property type="evidence" value="ECO:0007669"/>
    <property type="project" value="UniProtKB-SubCell"/>
</dbReference>
<dbReference type="InterPro" id="IPR034505">
    <property type="entry name" value="Coproporphyrinogen-III_oxidase"/>
</dbReference>
<dbReference type="InterPro" id="IPR010723">
    <property type="entry name" value="HemN_C"/>
</dbReference>
<dbReference type="InterPro" id="IPR058240">
    <property type="entry name" value="rSAM_sf"/>
</dbReference>
<evidence type="ECO:0000313" key="5">
    <source>
        <dbReference type="EMBL" id="RRR65711.1"/>
    </source>
</evidence>
<keyword evidence="3" id="KW-0949">S-adenosyl-L-methionine</keyword>
<comment type="similarity">
    <text evidence="1">Belongs to the anaerobic coproporphyrinogen-III oxidase family. HemW subfamily.</text>
</comment>
<dbReference type="GO" id="GO:0051539">
    <property type="term" value="F:4 iron, 4 sulfur cluster binding"/>
    <property type="evidence" value="ECO:0007669"/>
    <property type="project" value="UniProtKB-UniRule"/>
</dbReference>
<name>A0A426TQU1_9CHLR</name>
<dbReference type="PROSITE" id="PS51918">
    <property type="entry name" value="RADICAL_SAM"/>
    <property type="match status" value="1"/>
</dbReference>
<dbReference type="GO" id="GO:0006779">
    <property type="term" value="P:porphyrin-containing compound biosynthetic process"/>
    <property type="evidence" value="ECO:0007669"/>
    <property type="project" value="InterPro"/>
</dbReference>
<keyword evidence="3" id="KW-0479">Metal-binding</keyword>
<dbReference type="SFLD" id="SFLDS00029">
    <property type="entry name" value="Radical_SAM"/>
    <property type="match status" value="1"/>
</dbReference>
<sequence length="404" mass="43736">MTHLYIHIPFCQRRCAYCDFNTYAHSEQHIAAYVDALCAELGMLVALRPPPSASPEAAALGDTIFFGGGTPTMLSLKQFERILAAATPLVPLEHAEISCEANPGTVLNLSYLRGLRSLGINRLSLGVQSLDDATLRRLGRIHSAAEAQQSYTQARQAGFTHVNLDLIFGLPTQSLEQWQRTLTTIATWQAEHLALYALTVEEATPLHAQVASGQLAIPDDDATATMYEVAMESLAAAGYLQYEISNWGWGGATPGVSGVRGGLGPPRTPDTACRHNLAYWLNSDYLAAGAGAHGHGYPQRYANLRAIGDYIAAVQAGTRPVGEALDLTPHDLYAETMLMGMRLNMGVSASHFAARCGRSLDATYGPVLAELVAQGLIERTAERVYLTPRGRMLANQVCMRFLYD</sequence>
<dbReference type="EMBL" id="RSAS01000921">
    <property type="protein sequence ID" value="RRR65711.1"/>
    <property type="molecule type" value="Genomic_DNA"/>
</dbReference>
<keyword evidence="3" id="KW-0963">Cytoplasm</keyword>
<keyword evidence="3" id="KW-0408">Iron</keyword>
<dbReference type="SFLD" id="SFLDG01082">
    <property type="entry name" value="B12-binding_domain_containing"/>
    <property type="match status" value="1"/>
</dbReference>
<dbReference type="InterPro" id="IPR006638">
    <property type="entry name" value="Elp3/MiaA/NifB-like_rSAM"/>
</dbReference>
<dbReference type="GO" id="GO:0004109">
    <property type="term" value="F:coproporphyrinogen oxidase activity"/>
    <property type="evidence" value="ECO:0007669"/>
    <property type="project" value="InterPro"/>
</dbReference>
<dbReference type="AlphaFoldDB" id="A0A426TQU1"/>
<dbReference type="Proteomes" id="UP000280307">
    <property type="component" value="Unassembled WGS sequence"/>
</dbReference>